<comment type="caution">
    <text evidence="2">The sequence shown here is derived from an EMBL/GenBank/DDBJ whole genome shotgun (WGS) entry which is preliminary data.</text>
</comment>
<protein>
    <submittedName>
        <fullName evidence="2">Uncharacterized protein</fullName>
    </submittedName>
</protein>
<gene>
    <name evidence="2" type="ORF">ACHAXA_009821</name>
</gene>
<dbReference type="AlphaFoldDB" id="A0ABD3RDW1"/>
<evidence type="ECO:0000313" key="2">
    <source>
        <dbReference type="EMBL" id="KAL3808496.1"/>
    </source>
</evidence>
<evidence type="ECO:0000256" key="1">
    <source>
        <dbReference type="SAM" id="MobiDB-lite"/>
    </source>
</evidence>
<keyword evidence="3" id="KW-1185">Reference proteome</keyword>
<dbReference type="EMBL" id="JALLPB020000502">
    <property type="protein sequence ID" value="KAL3808496.1"/>
    <property type="molecule type" value="Genomic_DNA"/>
</dbReference>
<proteinExistence type="predicted"/>
<feature type="region of interest" description="Disordered" evidence="1">
    <location>
        <begin position="39"/>
        <end position="60"/>
    </location>
</feature>
<dbReference type="Proteomes" id="UP001530377">
    <property type="component" value="Unassembled WGS sequence"/>
</dbReference>
<sequence>MCGSKDEMYRHLSVDVGDDSEHDPWTVERSLKQFFQPEKRELKSVQSSGRNSDEERQTVPPRMEMVLRKNELGKALLQCIAFVV</sequence>
<reference evidence="2 3" key="1">
    <citation type="submission" date="2024-10" db="EMBL/GenBank/DDBJ databases">
        <title>Updated reference genomes for cyclostephanoid diatoms.</title>
        <authorList>
            <person name="Roberts W.R."/>
            <person name="Alverson A.J."/>
        </authorList>
    </citation>
    <scope>NUCLEOTIDE SEQUENCE [LARGE SCALE GENOMIC DNA]</scope>
    <source>
        <strain evidence="2 3">AJA228-03</strain>
    </source>
</reference>
<organism evidence="2 3">
    <name type="scientific">Cyclostephanos tholiformis</name>
    <dbReference type="NCBI Taxonomy" id="382380"/>
    <lineage>
        <taxon>Eukaryota</taxon>
        <taxon>Sar</taxon>
        <taxon>Stramenopiles</taxon>
        <taxon>Ochrophyta</taxon>
        <taxon>Bacillariophyta</taxon>
        <taxon>Coscinodiscophyceae</taxon>
        <taxon>Thalassiosirophycidae</taxon>
        <taxon>Stephanodiscales</taxon>
        <taxon>Stephanodiscaceae</taxon>
        <taxon>Cyclostephanos</taxon>
    </lineage>
</organism>
<accession>A0ABD3RDW1</accession>
<name>A0ABD3RDW1_9STRA</name>
<evidence type="ECO:0000313" key="3">
    <source>
        <dbReference type="Proteomes" id="UP001530377"/>
    </source>
</evidence>